<dbReference type="Pfam" id="PF05083">
    <property type="entry name" value="LST1"/>
    <property type="match status" value="1"/>
</dbReference>
<reference evidence="3" key="2">
    <citation type="submission" date="2025-08" db="UniProtKB">
        <authorList>
            <consortium name="Ensembl"/>
        </authorList>
    </citation>
    <scope>IDENTIFICATION</scope>
    <source>
        <strain evidence="3">Thoroughbred</strain>
    </source>
</reference>
<dbReference type="GO" id="GO:0050672">
    <property type="term" value="P:negative regulation of lymphocyte proliferation"/>
    <property type="evidence" value="ECO:0007669"/>
    <property type="project" value="Ensembl"/>
</dbReference>
<feature type="region of interest" description="Disordered" evidence="1">
    <location>
        <begin position="65"/>
        <end position="85"/>
    </location>
</feature>
<dbReference type="PANTHER" id="PTHR15452:SF5">
    <property type="entry name" value="LEUKOCYTE-SPECIFIC TRANSCRIPT 1 PROTEIN"/>
    <property type="match status" value="1"/>
</dbReference>
<keyword evidence="2" id="KW-1133">Transmembrane helix</keyword>
<dbReference type="Proteomes" id="UP000002281">
    <property type="component" value="Chromosome 20"/>
</dbReference>
<dbReference type="GO" id="GO:0006955">
    <property type="term" value="P:immune response"/>
    <property type="evidence" value="ECO:0007669"/>
    <property type="project" value="InterPro"/>
</dbReference>
<dbReference type="GeneTree" id="ENSGT00730000112003"/>
<dbReference type="VGNC" id="VGNC:19828">
    <property type="gene designation" value="LST1"/>
</dbReference>
<proteinExistence type="predicted"/>
<reference evidence="3 4" key="1">
    <citation type="journal article" date="2009" name="Science">
        <title>Genome sequence, comparative analysis, and population genetics of the domestic horse.</title>
        <authorList>
            <consortium name="Broad Institute Genome Sequencing Platform"/>
            <consortium name="Broad Institute Whole Genome Assembly Team"/>
            <person name="Wade C.M."/>
            <person name="Giulotto E."/>
            <person name="Sigurdsson S."/>
            <person name="Zoli M."/>
            <person name="Gnerre S."/>
            <person name="Imsland F."/>
            <person name="Lear T.L."/>
            <person name="Adelson D.L."/>
            <person name="Bailey E."/>
            <person name="Bellone R.R."/>
            <person name="Bloecker H."/>
            <person name="Distl O."/>
            <person name="Edgar R.C."/>
            <person name="Garber M."/>
            <person name="Leeb T."/>
            <person name="Mauceli E."/>
            <person name="MacLeod J.N."/>
            <person name="Penedo M.C.T."/>
            <person name="Raison J.M."/>
            <person name="Sharpe T."/>
            <person name="Vogel J."/>
            <person name="Andersson L."/>
            <person name="Antczak D.F."/>
            <person name="Biagi T."/>
            <person name="Binns M.M."/>
            <person name="Chowdhary B.P."/>
            <person name="Coleman S.J."/>
            <person name="Della Valle G."/>
            <person name="Fryc S."/>
            <person name="Guerin G."/>
            <person name="Hasegawa T."/>
            <person name="Hill E.W."/>
            <person name="Jurka J."/>
            <person name="Kiialainen A."/>
            <person name="Lindgren G."/>
            <person name="Liu J."/>
            <person name="Magnani E."/>
            <person name="Mickelson J.R."/>
            <person name="Murray J."/>
            <person name="Nergadze S.G."/>
            <person name="Onofrio R."/>
            <person name="Pedroni S."/>
            <person name="Piras M.F."/>
            <person name="Raudsepp T."/>
            <person name="Rocchi M."/>
            <person name="Roeed K.H."/>
            <person name="Ryder O.A."/>
            <person name="Searle S."/>
            <person name="Skow L."/>
            <person name="Swinburne J.E."/>
            <person name="Syvaenen A.C."/>
            <person name="Tozaki T."/>
            <person name="Valberg S.J."/>
            <person name="Vaudin M."/>
            <person name="White J.R."/>
            <person name="Zody M.C."/>
            <person name="Lander E.S."/>
            <person name="Lindblad-Toh K."/>
        </authorList>
    </citation>
    <scope>NUCLEOTIDE SEQUENCE [LARGE SCALE GENOMIC DNA]</scope>
    <source>
        <strain evidence="3 4">Thoroughbred</strain>
    </source>
</reference>
<reference evidence="3" key="3">
    <citation type="submission" date="2025-09" db="UniProtKB">
        <authorList>
            <consortium name="Ensembl"/>
        </authorList>
    </citation>
    <scope>IDENTIFICATION</scope>
    <source>
        <strain evidence="3">Thoroughbred</strain>
    </source>
</reference>
<feature type="transmembrane region" description="Helical" evidence="2">
    <location>
        <begin position="12"/>
        <end position="37"/>
    </location>
</feature>
<dbReference type="Ensembl" id="ENSECAT00000011113.3">
    <property type="protein sequence ID" value="ENSECAP00000008652.3"/>
    <property type="gene ID" value="ENSECAG00000010783.3"/>
</dbReference>
<gene>
    <name evidence="3 5" type="primary">LST1</name>
</gene>
<dbReference type="HOGENOM" id="CLU_166968_0_0_1"/>
<dbReference type="AlphaFoldDB" id="F6PM31"/>
<dbReference type="Bgee" id="ENSECAG00000010783">
    <property type="expression patterns" value="Expressed in bone marrow and 19 other cell types or tissues"/>
</dbReference>
<evidence type="ECO:0000313" key="5">
    <source>
        <dbReference type="VGNC" id="VGNC:19828"/>
    </source>
</evidence>
<dbReference type="PaxDb" id="9796-ENSECAP00000008652"/>
<dbReference type="GO" id="GO:0005829">
    <property type="term" value="C:cytosol"/>
    <property type="evidence" value="ECO:0007669"/>
    <property type="project" value="Ensembl"/>
</dbReference>
<dbReference type="PANTHER" id="PTHR15452">
    <property type="entry name" value="LEUKOCYTE-SPECIFIC TRANSCRIPT 1 PROTEIN"/>
    <property type="match status" value="1"/>
</dbReference>
<dbReference type="FunCoup" id="F6PM31">
    <property type="interactions" value="115"/>
</dbReference>
<accession>F6PM31</accession>
<dbReference type="GO" id="GO:0005886">
    <property type="term" value="C:plasma membrane"/>
    <property type="evidence" value="ECO:0007669"/>
    <property type="project" value="Ensembl"/>
</dbReference>
<name>F6PM31_HORSE</name>
<dbReference type="STRING" id="9796.ENSECAP00000008652"/>
<dbReference type="InParanoid" id="F6PM31"/>
<organism evidence="3 4">
    <name type="scientific">Equus caballus</name>
    <name type="common">Horse</name>
    <dbReference type="NCBI Taxonomy" id="9796"/>
    <lineage>
        <taxon>Eukaryota</taxon>
        <taxon>Metazoa</taxon>
        <taxon>Chordata</taxon>
        <taxon>Craniata</taxon>
        <taxon>Vertebrata</taxon>
        <taxon>Euteleostomi</taxon>
        <taxon>Mammalia</taxon>
        <taxon>Eutheria</taxon>
        <taxon>Laurasiatheria</taxon>
        <taxon>Perissodactyla</taxon>
        <taxon>Equidae</taxon>
        <taxon>Equus</taxon>
    </lineage>
</organism>
<keyword evidence="2" id="KW-0812">Transmembrane</keyword>
<keyword evidence="4" id="KW-1185">Reference proteome</keyword>
<dbReference type="GO" id="GO:0000902">
    <property type="term" value="P:cell morphogenesis"/>
    <property type="evidence" value="ECO:0007669"/>
    <property type="project" value="InterPro"/>
</dbReference>
<evidence type="ECO:0000313" key="3">
    <source>
        <dbReference type="Ensembl" id="ENSECAP00000008652.3"/>
    </source>
</evidence>
<evidence type="ECO:0000256" key="2">
    <source>
        <dbReference type="SAM" id="Phobius"/>
    </source>
</evidence>
<dbReference type="GO" id="GO:0016020">
    <property type="term" value="C:membrane"/>
    <property type="evidence" value="ECO:0000318"/>
    <property type="project" value="GO_Central"/>
</dbReference>
<protein>
    <submittedName>
        <fullName evidence="3">Leukocyte specific transcript 1</fullName>
    </submittedName>
</protein>
<dbReference type="InterPro" id="IPR007775">
    <property type="entry name" value="Leukocyte-sp_tscrpt_1_LST1"/>
</dbReference>
<sequence>MNSEDTKKMEPYTYGSLGLGGFLLLVVVVLSTCLCRLHRRVRRLERSWVQLWEQEPHYASLQRLPSKVSDVGNRQRKGSKEDPSTDYACIAKNRVPFPVPTPRPSTSTLHT</sequence>
<dbReference type="GO" id="GO:0016358">
    <property type="term" value="P:dendrite development"/>
    <property type="evidence" value="ECO:0000318"/>
    <property type="project" value="GO_Central"/>
</dbReference>
<evidence type="ECO:0000256" key="1">
    <source>
        <dbReference type="SAM" id="MobiDB-lite"/>
    </source>
</evidence>
<evidence type="ECO:0000313" key="4">
    <source>
        <dbReference type="Proteomes" id="UP000002281"/>
    </source>
</evidence>
<keyword evidence="2" id="KW-0472">Membrane</keyword>